<gene>
    <name evidence="2" type="ORF">JX265_013633</name>
</gene>
<feature type="compositionally biased region" description="Polar residues" evidence="1">
    <location>
        <begin position="24"/>
        <end position="39"/>
    </location>
</feature>
<evidence type="ECO:0000313" key="2">
    <source>
        <dbReference type="EMBL" id="KAI1849518.1"/>
    </source>
</evidence>
<organism evidence="2 3">
    <name type="scientific">Neoarthrinium moseri</name>
    <dbReference type="NCBI Taxonomy" id="1658444"/>
    <lineage>
        <taxon>Eukaryota</taxon>
        <taxon>Fungi</taxon>
        <taxon>Dikarya</taxon>
        <taxon>Ascomycota</taxon>
        <taxon>Pezizomycotina</taxon>
        <taxon>Sordariomycetes</taxon>
        <taxon>Xylariomycetidae</taxon>
        <taxon>Amphisphaeriales</taxon>
        <taxon>Apiosporaceae</taxon>
        <taxon>Neoarthrinium</taxon>
    </lineage>
</organism>
<proteinExistence type="predicted"/>
<sequence length="70" mass="8273">MRHRWLWLPGQLGRQDDQEGALWTGTSMHQELEQQTEQGQDQERMDVWDPQVRDLGLRGSPQARWRMSAA</sequence>
<dbReference type="AlphaFoldDB" id="A0A9P9W873"/>
<name>A0A9P9W873_9PEZI</name>
<evidence type="ECO:0000313" key="3">
    <source>
        <dbReference type="Proteomes" id="UP000829685"/>
    </source>
</evidence>
<dbReference type="Proteomes" id="UP000829685">
    <property type="component" value="Unassembled WGS sequence"/>
</dbReference>
<feature type="region of interest" description="Disordered" evidence="1">
    <location>
        <begin position="16"/>
        <end position="48"/>
    </location>
</feature>
<reference evidence="2" key="1">
    <citation type="submission" date="2021-03" db="EMBL/GenBank/DDBJ databases">
        <title>Revisited historic fungal species revealed as producer of novel bioactive compounds through whole genome sequencing and comparative genomics.</title>
        <authorList>
            <person name="Vignolle G.A."/>
            <person name="Hochenegger N."/>
            <person name="Mach R.L."/>
            <person name="Mach-Aigner A.R."/>
            <person name="Javad Rahimi M."/>
            <person name="Salim K.A."/>
            <person name="Chan C.M."/>
            <person name="Lim L.B.L."/>
            <person name="Cai F."/>
            <person name="Druzhinina I.S."/>
            <person name="U'Ren J.M."/>
            <person name="Derntl C."/>
        </authorList>
    </citation>
    <scope>NUCLEOTIDE SEQUENCE</scope>
    <source>
        <strain evidence="2">TUCIM 5799</strain>
    </source>
</reference>
<keyword evidence="3" id="KW-1185">Reference proteome</keyword>
<protein>
    <submittedName>
        <fullName evidence="2">Uncharacterized protein</fullName>
    </submittedName>
</protein>
<comment type="caution">
    <text evidence="2">The sequence shown here is derived from an EMBL/GenBank/DDBJ whole genome shotgun (WGS) entry which is preliminary data.</text>
</comment>
<dbReference type="EMBL" id="JAFIMR010000077">
    <property type="protein sequence ID" value="KAI1849518.1"/>
    <property type="molecule type" value="Genomic_DNA"/>
</dbReference>
<accession>A0A9P9W873</accession>
<evidence type="ECO:0000256" key="1">
    <source>
        <dbReference type="SAM" id="MobiDB-lite"/>
    </source>
</evidence>